<accession>A0A644WFP5</accession>
<reference evidence="1" key="1">
    <citation type="submission" date="2019-08" db="EMBL/GenBank/DDBJ databases">
        <authorList>
            <person name="Kucharzyk K."/>
            <person name="Murdoch R.W."/>
            <person name="Higgins S."/>
            <person name="Loffler F."/>
        </authorList>
    </citation>
    <scope>NUCLEOTIDE SEQUENCE</scope>
</reference>
<dbReference type="AlphaFoldDB" id="A0A644WFP5"/>
<sequence length="44" mass="5044">MNKVDFARQNISVHSAQFTVHSFWNNGTDIKKQGTGYKFKIKNG</sequence>
<evidence type="ECO:0000313" key="1">
    <source>
        <dbReference type="EMBL" id="MPM02666.1"/>
    </source>
</evidence>
<name>A0A644WFP5_9ZZZZ</name>
<dbReference type="EMBL" id="VSSQ01000887">
    <property type="protein sequence ID" value="MPM02666.1"/>
    <property type="molecule type" value="Genomic_DNA"/>
</dbReference>
<gene>
    <name evidence="1" type="ORF">SDC9_48921</name>
</gene>
<comment type="caution">
    <text evidence="1">The sequence shown here is derived from an EMBL/GenBank/DDBJ whole genome shotgun (WGS) entry which is preliminary data.</text>
</comment>
<organism evidence="1">
    <name type="scientific">bioreactor metagenome</name>
    <dbReference type="NCBI Taxonomy" id="1076179"/>
    <lineage>
        <taxon>unclassified sequences</taxon>
        <taxon>metagenomes</taxon>
        <taxon>ecological metagenomes</taxon>
    </lineage>
</organism>
<proteinExistence type="predicted"/>
<protein>
    <submittedName>
        <fullName evidence="1">Uncharacterized protein</fullName>
    </submittedName>
</protein>